<reference evidence="3" key="1">
    <citation type="submission" date="2016-10" db="EMBL/GenBank/DDBJ databases">
        <authorList>
            <person name="Chevignon G."/>
        </authorList>
    </citation>
    <scope>NUCLEOTIDE SEQUENCE [LARGE SCALE GENOMIC DNA]</scope>
    <source>
        <strain evidence="3">A2C</strain>
    </source>
</reference>
<organism evidence="2 3">
    <name type="scientific">Candidatus Williamhamiltonella defendens</name>
    <dbReference type="NCBI Taxonomy" id="138072"/>
    <lineage>
        <taxon>Bacteria</taxon>
        <taxon>Pseudomonadati</taxon>
        <taxon>Pseudomonadota</taxon>
        <taxon>Gammaproteobacteria</taxon>
        <taxon>Enterobacterales</taxon>
        <taxon>Enterobacteriaceae</taxon>
        <taxon>aphid secondary symbionts</taxon>
        <taxon>Candidatus Williamhamiltonella</taxon>
    </lineage>
</organism>
<sequence>MLRRKLDPARRTLFKNSKVCREGVHPHSVNFGMKWRPYDQHQTTPSPKLIDRRRRMNAKKDANSDGPSGVEKKGKDWKHSGGKSEKGGLF</sequence>
<gene>
    <name evidence="2" type="ORF">BJP41_07035</name>
</gene>
<evidence type="ECO:0000313" key="3">
    <source>
        <dbReference type="Proteomes" id="UP000230008"/>
    </source>
</evidence>
<proteinExistence type="predicted"/>
<feature type="region of interest" description="Disordered" evidence="1">
    <location>
        <begin position="28"/>
        <end position="90"/>
    </location>
</feature>
<dbReference type="AlphaFoldDB" id="A0A2D3T2U7"/>
<protein>
    <submittedName>
        <fullName evidence="2">Uncharacterized protein</fullName>
    </submittedName>
</protein>
<feature type="compositionally biased region" description="Basic and acidic residues" evidence="1">
    <location>
        <begin position="70"/>
        <end position="90"/>
    </location>
</feature>
<dbReference type="Proteomes" id="UP000230008">
    <property type="component" value="Chromosome"/>
</dbReference>
<name>A0A2D3T2U7_9ENTR</name>
<evidence type="ECO:0000256" key="1">
    <source>
        <dbReference type="SAM" id="MobiDB-lite"/>
    </source>
</evidence>
<evidence type="ECO:0000313" key="2">
    <source>
        <dbReference type="EMBL" id="ATW30116.1"/>
    </source>
</evidence>
<accession>A0A2D3T2U7</accession>
<dbReference type="EMBL" id="CP017606">
    <property type="protein sequence ID" value="ATW30116.1"/>
    <property type="molecule type" value="Genomic_DNA"/>
</dbReference>
<reference evidence="3" key="2">
    <citation type="submission" date="2017-11" db="EMBL/GenBank/DDBJ databases">
        <title>PacBio sequencing of new strain of the secondary endosymbiont Candidatus Hamiltonella defensa.</title>
        <authorList>
            <person name="Strand M.R."/>
            <person name="Oliver K."/>
        </authorList>
    </citation>
    <scope>NUCLEOTIDE SEQUENCE [LARGE SCALE GENOMIC DNA]</scope>
    <source>
        <strain evidence="3">A2C</strain>
    </source>
</reference>